<dbReference type="AlphaFoldDB" id="A0A4C1VJ63"/>
<proteinExistence type="predicted"/>
<evidence type="ECO:0000313" key="2">
    <source>
        <dbReference type="EMBL" id="GBP38629.1"/>
    </source>
</evidence>
<name>A0A4C1VJ63_EUMVA</name>
<comment type="caution">
    <text evidence="2">The sequence shown here is derived from an EMBL/GenBank/DDBJ whole genome shotgun (WGS) entry which is preliminary data.</text>
</comment>
<accession>A0A4C1VJ63</accession>
<protein>
    <submittedName>
        <fullName evidence="2">Uncharacterized protein</fullName>
    </submittedName>
</protein>
<feature type="region of interest" description="Disordered" evidence="1">
    <location>
        <begin position="32"/>
        <end position="51"/>
    </location>
</feature>
<evidence type="ECO:0000256" key="1">
    <source>
        <dbReference type="SAM" id="MobiDB-lite"/>
    </source>
</evidence>
<keyword evidence="3" id="KW-1185">Reference proteome</keyword>
<evidence type="ECO:0000313" key="3">
    <source>
        <dbReference type="Proteomes" id="UP000299102"/>
    </source>
</evidence>
<gene>
    <name evidence="2" type="ORF">EVAR_27815_1</name>
</gene>
<sequence length="89" mass="10046">MRSGAEIRIESRTAIESTTTFGIYLDQDRACNQKRDRKSESESRVRQHGIESRVGTKIENGIAIGIVTESVIGQYQRSRNSFYIHANGN</sequence>
<dbReference type="Proteomes" id="UP000299102">
    <property type="component" value="Unassembled WGS sequence"/>
</dbReference>
<organism evidence="2 3">
    <name type="scientific">Eumeta variegata</name>
    <name type="common">Bagworm moth</name>
    <name type="synonym">Eumeta japonica</name>
    <dbReference type="NCBI Taxonomy" id="151549"/>
    <lineage>
        <taxon>Eukaryota</taxon>
        <taxon>Metazoa</taxon>
        <taxon>Ecdysozoa</taxon>
        <taxon>Arthropoda</taxon>
        <taxon>Hexapoda</taxon>
        <taxon>Insecta</taxon>
        <taxon>Pterygota</taxon>
        <taxon>Neoptera</taxon>
        <taxon>Endopterygota</taxon>
        <taxon>Lepidoptera</taxon>
        <taxon>Glossata</taxon>
        <taxon>Ditrysia</taxon>
        <taxon>Tineoidea</taxon>
        <taxon>Psychidae</taxon>
        <taxon>Oiketicinae</taxon>
        <taxon>Eumeta</taxon>
    </lineage>
</organism>
<reference evidence="2 3" key="1">
    <citation type="journal article" date="2019" name="Commun. Biol.">
        <title>The bagworm genome reveals a unique fibroin gene that provides high tensile strength.</title>
        <authorList>
            <person name="Kono N."/>
            <person name="Nakamura H."/>
            <person name="Ohtoshi R."/>
            <person name="Tomita M."/>
            <person name="Numata K."/>
            <person name="Arakawa K."/>
        </authorList>
    </citation>
    <scope>NUCLEOTIDE SEQUENCE [LARGE SCALE GENOMIC DNA]</scope>
</reference>
<dbReference type="EMBL" id="BGZK01000352">
    <property type="protein sequence ID" value="GBP38629.1"/>
    <property type="molecule type" value="Genomic_DNA"/>
</dbReference>